<dbReference type="RefSeq" id="WP_051214516.1">
    <property type="nucleotide sequence ID" value="NZ_CALVFX010000001.1"/>
</dbReference>
<evidence type="ECO:0000256" key="1">
    <source>
        <dbReference type="ARBA" id="ARBA00004651"/>
    </source>
</evidence>
<dbReference type="InterPro" id="IPR051907">
    <property type="entry name" value="DoxX-like_oxidoreductase"/>
</dbReference>
<name>A0A379MUF6_9BACT</name>
<evidence type="ECO:0000256" key="4">
    <source>
        <dbReference type="ARBA" id="ARBA00022692"/>
    </source>
</evidence>
<dbReference type="OrthoDB" id="9813193at2"/>
<comment type="subcellular location">
    <subcellularLocation>
        <location evidence="1">Cell membrane</location>
        <topology evidence="1">Multi-pass membrane protein</topology>
    </subcellularLocation>
</comment>
<feature type="transmembrane region" description="Helical" evidence="7">
    <location>
        <begin position="86"/>
        <end position="102"/>
    </location>
</feature>
<evidence type="ECO:0000256" key="2">
    <source>
        <dbReference type="ARBA" id="ARBA00006679"/>
    </source>
</evidence>
<dbReference type="InterPro" id="IPR032808">
    <property type="entry name" value="DoxX"/>
</dbReference>
<evidence type="ECO:0000256" key="3">
    <source>
        <dbReference type="ARBA" id="ARBA00022475"/>
    </source>
</evidence>
<feature type="transmembrane region" description="Helical" evidence="7">
    <location>
        <begin position="60"/>
        <end position="79"/>
    </location>
</feature>
<dbReference type="GO" id="GO:0005886">
    <property type="term" value="C:plasma membrane"/>
    <property type="evidence" value="ECO:0007669"/>
    <property type="project" value="UniProtKB-SubCell"/>
</dbReference>
<organism evidence="8 9">
    <name type="scientific">Rikenella microfusus</name>
    <dbReference type="NCBI Taxonomy" id="28139"/>
    <lineage>
        <taxon>Bacteria</taxon>
        <taxon>Pseudomonadati</taxon>
        <taxon>Bacteroidota</taxon>
        <taxon>Bacteroidia</taxon>
        <taxon>Bacteroidales</taxon>
        <taxon>Rikenellaceae</taxon>
        <taxon>Rikenella</taxon>
    </lineage>
</organism>
<keyword evidence="3" id="KW-1003">Cell membrane</keyword>
<keyword evidence="6 7" id="KW-0472">Membrane</keyword>
<proteinExistence type="inferred from homology"/>
<evidence type="ECO:0000313" key="9">
    <source>
        <dbReference type="Proteomes" id="UP000255233"/>
    </source>
</evidence>
<keyword evidence="5 7" id="KW-1133">Transmembrane helix</keyword>
<accession>A0A379MUF6</accession>
<evidence type="ECO:0000256" key="5">
    <source>
        <dbReference type="ARBA" id="ARBA00022989"/>
    </source>
</evidence>
<dbReference type="PANTHER" id="PTHR33452">
    <property type="entry name" value="OXIDOREDUCTASE CATD-RELATED"/>
    <property type="match status" value="1"/>
</dbReference>
<evidence type="ECO:0000256" key="6">
    <source>
        <dbReference type="ARBA" id="ARBA00023136"/>
    </source>
</evidence>
<dbReference type="AlphaFoldDB" id="A0A379MUF6"/>
<feature type="transmembrane region" description="Helical" evidence="7">
    <location>
        <begin position="21"/>
        <end position="40"/>
    </location>
</feature>
<keyword evidence="4 7" id="KW-0812">Transmembrane</keyword>
<sequence length="146" mass="16029">MKTTNRNPWVGFLLSERYANLSLLLLRLFAGIMMLVHGISKIQNFSALREGFPDPIGWGVGLSLVMIILVEVGCSLMVITGLLTRFAVVPLVFSMIMAMTTYPEMSLGNVELPLLYLGMYVVIFVAGPGKCSIDYLIGKTIARPEA</sequence>
<evidence type="ECO:0000313" key="8">
    <source>
        <dbReference type="EMBL" id="SUE34487.1"/>
    </source>
</evidence>
<dbReference type="Proteomes" id="UP000255233">
    <property type="component" value="Unassembled WGS sequence"/>
</dbReference>
<keyword evidence="9" id="KW-1185">Reference proteome</keyword>
<dbReference type="Pfam" id="PF07681">
    <property type="entry name" value="DoxX"/>
    <property type="match status" value="1"/>
</dbReference>
<protein>
    <submittedName>
        <fullName evidence="8">DoxX</fullName>
    </submittedName>
</protein>
<feature type="transmembrane region" description="Helical" evidence="7">
    <location>
        <begin position="114"/>
        <end position="137"/>
    </location>
</feature>
<evidence type="ECO:0000256" key="7">
    <source>
        <dbReference type="SAM" id="Phobius"/>
    </source>
</evidence>
<dbReference type="EMBL" id="UGVL01000001">
    <property type="protein sequence ID" value="SUE34487.1"/>
    <property type="molecule type" value="Genomic_DNA"/>
</dbReference>
<dbReference type="PANTHER" id="PTHR33452:SF1">
    <property type="entry name" value="INNER MEMBRANE PROTEIN YPHA-RELATED"/>
    <property type="match status" value="1"/>
</dbReference>
<dbReference type="STRING" id="880526.GCA_000427365_02107"/>
<gene>
    <name evidence="8" type="ORF">NCTC11190_01711</name>
</gene>
<comment type="similarity">
    <text evidence="2">Belongs to the DoxX family.</text>
</comment>
<reference evidence="8 9" key="1">
    <citation type="submission" date="2018-06" db="EMBL/GenBank/DDBJ databases">
        <authorList>
            <consortium name="Pathogen Informatics"/>
            <person name="Doyle S."/>
        </authorList>
    </citation>
    <scope>NUCLEOTIDE SEQUENCE [LARGE SCALE GENOMIC DNA]</scope>
    <source>
        <strain evidence="8 9">NCTC11190</strain>
    </source>
</reference>